<protein>
    <submittedName>
        <fullName evidence="3">Alpha/beta hydrolase</fullName>
    </submittedName>
</protein>
<accession>A0ABT8L4T3</accession>
<dbReference type="PRINTS" id="PR00111">
    <property type="entry name" value="ABHYDROLASE"/>
</dbReference>
<dbReference type="Gene3D" id="3.40.50.1820">
    <property type="entry name" value="alpha/beta hydrolase"/>
    <property type="match status" value="1"/>
</dbReference>
<gene>
    <name evidence="3" type="ORF">QQ020_08310</name>
</gene>
<dbReference type="Pfam" id="PF00561">
    <property type="entry name" value="Abhydrolase_1"/>
    <property type="match status" value="1"/>
</dbReference>
<dbReference type="PANTHER" id="PTHR42977">
    <property type="entry name" value="HYDROLASE-RELATED"/>
    <property type="match status" value="1"/>
</dbReference>
<feature type="domain" description="AB hydrolase-1" evidence="2">
    <location>
        <begin position="75"/>
        <end position="318"/>
    </location>
</feature>
<evidence type="ECO:0000256" key="1">
    <source>
        <dbReference type="ARBA" id="ARBA00022801"/>
    </source>
</evidence>
<dbReference type="SUPFAM" id="SSF53474">
    <property type="entry name" value="alpha/beta-Hydrolases"/>
    <property type="match status" value="1"/>
</dbReference>
<comment type="caution">
    <text evidence="3">The sequence shown here is derived from an EMBL/GenBank/DDBJ whole genome shotgun (WGS) entry which is preliminary data.</text>
</comment>
<keyword evidence="4" id="KW-1185">Reference proteome</keyword>
<dbReference type="InterPro" id="IPR000073">
    <property type="entry name" value="AB_hydrolase_1"/>
</dbReference>
<dbReference type="PRINTS" id="PR00412">
    <property type="entry name" value="EPOXHYDRLASE"/>
</dbReference>
<evidence type="ECO:0000313" key="3">
    <source>
        <dbReference type="EMBL" id="MDN5212051.1"/>
    </source>
</evidence>
<sequence>MNTKTTHHGSGLNKVWRHMISLSLVISFALLFYLDASASDGVPGKSRKTYPTLFKTVEVAGIDVFFREAGPKDAPVLLLLHGYPTSSHMFRNLIKDLSDSYRLIAPDYPGFGRSEQPPMAEFEYTFDNLSAIVEEFLDKLKIEKFSIYLMDYGAPIGYRIATKYPERVEALIVQNGNAYDEGLTDFWNPLRKYWNNYSYENGKPLEQFHSLEGIKWQYTHGVQNPETINPDNWHIDLQHITRPENNEIQLALFYDYRTNVKSYPEWQQYFRTHQPPTLVVWGKNDVIFPALGAYPYKRDLKNLEFHLLDTGHFALEEKGDAIAQYIRDFLKKNDIN</sequence>
<evidence type="ECO:0000313" key="4">
    <source>
        <dbReference type="Proteomes" id="UP001172083"/>
    </source>
</evidence>
<dbReference type="GO" id="GO:0016787">
    <property type="term" value="F:hydrolase activity"/>
    <property type="evidence" value="ECO:0007669"/>
    <property type="project" value="UniProtKB-KW"/>
</dbReference>
<dbReference type="InterPro" id="IPR029058">
    <property type="entry name" value="AB_hydrolase_fold"/>
</dbReference>
<keyword evidence="1 3" id="KW-0378">Hydrolase</keyword>
<proteinExistence type="predicted"/>
<dbReference type="InterPro" id="IPR051340">
    <property type="entry name" value="Haloalkane_dehalogenase"/>
</dbReference>
<dbReference type="PANTHER" id="PTHR42977:SF3">
    <property type="entry name" value="AB HYDROLASE-1 DOMAIN-CONTAINING PROTEIN"/>
    <property type="match status" value="1"/>
</dbReference>
<evidence type="ECO:0000259" key="2">
    <source>
        <dbReference type="Pfam" id="PF00561"/>
    </source>
</evidence>
<dbReference type="Proteomes" id="UP001172083">
    <property type="component" value="Unassembled WGS sequence"/>
</dbReference>
<dbReference type="InterPro" id="IPR000639">
    <property type="entry name" value="Epox_hydrolase-like"/>
</dbReference>
<dbReference type="EMBL" id="JAUJEB010000001">
    <property type="protein sequence ID" value="MDN5212051.1"/>
    <property type="molecule type" value="Genomic_DNA"/>
</dbReference>
<name>A0ABT8L4T3_9BACT</name>
<dbReference type="RefSeq" id="WP_346757376.1">
    <property type="nucleotide sequence ID" value="NZ_JAUJEB010000001.1"/>
</dbReference>
<organism evidence="3 4">
    <name type="scientific">Agaribacillus aureus</name>
    <dbReference type="NCBI Taxonomy" id="3051825"/>
    <lineage>
        <taxon>Bacteria</taxon>
        <taxon>Pseudomonadati</taxon>
        <taxon>Bacteroidota</taxon>
        <taxon>Cytophagia</taxon>
        <taxon>Cytophagales</taxon>
        <taxon>Splendidivirgaceae</taxon>
        <taxon>Agaribacillus</taxon>
    </lineage>
</organism>
<reference evidence="3" key="1">
    <citation type="submission" date="2023-06" db="EMBL/GenBank/DDBJ databases">
        <title>Genomic of Agaribacillus aureum.</title>
        <authorList>
            <person name="Wang G."/>
        </authorList>
    </citation>
    <scope>NUCLEOTIDE SEQUENCE</scope>
    <source>
        <strain evidence="3">BMA12</strain>
    </source>
</reference>